<reference evidence="1" key="1">
    <citation type="submission" date="2021-02" db="EMBL/GenBank/DDBJ databases">
        <authorList>
            <person name="Dougan E. K."/>
            <person name="Rhodes N."/>
            <person name="Thang M."/>
            <person name="Chan C."/>
        </authorList>
    </citation>
    <scope>NUCLEOTIDE SEQUENCE</scope>
</reference>
<dbReference type="Proteomes" id="UP000604046">
    <property type="component" value="Unassembled WGS sequence"/>
</dbReference>
<protein>
    <submittedName>
        <fullName evidence="1">Uncharacterized protein</fullName>
    </submittedName>
</protein>
<keyword evidence="2" id="KW-1185">Reference proteome</keyword>
<name>A0A812MU89_9DINO</name>
<comment type="caution">
    <text evidence="1">The sequence shown here is derived from an EMBL/GenBank/DDBJ whole genome shotgun (WGS) entry which is preliminary data.</text>
</comment>
<dbReference type="EMBL" id="CAJNDS010001702">
    <property type="protein sequence ID" value="CAE7273484.1"/>
    <property type="molecule type" value="Genomic_DNA"/>
</dbReference>
<dbReference type="AlphaFoldDB" id="A0A812MU89"/>
<organism evidence="1 2">
    <name type="scientific">Symbiodinium natans</name>
    <dbReference type="NCBI Taxonomy" id="878477"/>
    <lineage>
        <taxon>Eukaryota</taxon>
        <taxon>Sar</taxon>
        <taxon>Alveolata</taxon>
        <taxon>Dinophyceae</taxon>
        <taxon>Suessiales</taxon>
        <taxon>Symbiodiniaceae</taxon>
        <taxon>Symbiodinium</taxon>
    </lineage>
</organism>
<gene>
    <name evidence="1" type="ORF">SNAT2548_LOCUS14511</name>
</gene>
<evidence type="ECO:0000313" key="1">
    <source>
        <dbReference type="EMBL" id="CAE7273484.1"/>
    </source>
</evidence>
<accession>A0A812MU89</accession>
<proteinExistence type="predicted"/>
<evidence type="ECO:0000313" key="2">
    <source>
        <dbReference type="Proteomes" id="UP000604046"/>
    </source>
</evidence>
<sequence length="351" mass="38199">MKPALRCSKSCRACEKVLPLTAWLGCAGSSRRRPSSSCGRWLGLRVCSSALKLACETERSFCTLCCSAFPGRRRHGEAIFSVDASFLTPLYCPPPDVFILLAFFGFDVSTSGQADVEDVVSADGLRSWAAELGESAARSLRGRLRKWRFRGDGPSLQHLAAELGVAFENVSRINLTERIVLALCPAAAPSASSDIKYHVWRSLRAAHEAGADTVAAVVLAAPDIFEDVNLRRSAAAYSLDITATVFCDRHLSSAAEQQLLAELLLKALPHWPEVDVALAPEVSTAWEAAVASLRGVRVPSLSAPLQQCLLAAVLEDRADQRAGERQKLSFYHFSRKHREGFFRAEPPDTTT</sequence>